<sequence>MRCKKFYHSLKATSPKCNRLYSSGTRLVFRATLSERRPSNRLIRFWRKFLDRGIVESEMVGGDAASSEAAAVSEHWYTRVPGQVSVRGRVQENASATKVARVEEA</sequence>
<organism evidence="1 2">
    <name type="scientific">Melipona bicolor</name>
    <dbReference type="NCBI Taxonomy" id="60889"/>
    <lineage>
        <taxon>Eukaryota</taxon>
        <taxon>Metazoa</taxon>
        <taxon>Ecdysozoa</taxon>
        <taxon>Arthropoda</taxon>
        <taxon>Hexapoda</taxon>
        <taxon>Insecta</taxon>
        <taxon>Pterygota</taxon>
        <taxon>Neoptera</taxon>
        <taxon>Endopterygota</taxon>
        <taxon>Hymenoptera</taxon>
        <taxon>Apocrita</taxon>
        <taxon>Aculeata</taxon>
        <taxon>Apoidea</taxon>
        <taxon>Anthophila</taxon>
        <taxon>Apidae</taxon>
        <taxon>Melipona</taxon>
    </lineage>
</organism>
<proteinExistence type="predicted"/>
<reference evidence="1" key="1">
    <citation type="submission" date="2021-10" db="EMBL/GenBank/DDBJ databases">
        <title>Melipona bicolor Genome sequencing and assembly.</title>
        <authorList>
            <person name="Araujo N.S."/>
            <person name="Arias M.C."/>
        </authorList>
    </citation>
    <scope>NUCLEOTIDE SEQUENCE</scope>
    <source>
        <strain evidence="1">USP_2M_L1-L4_2017</strain>
        <tissue evidence="1">Whole body</tissue>
    </source>
</reference>
<protein>
    <submittedName>
        <fullName evidence="1">Uncharacterized protein</fullName>
    </submittedName>
</protein>
<evidence type="ECO:0000313" key="1">
    <source>
        <dbReference type="EMBL" id="KAK1120912.1"/>
    </source>
</evidence>
<accession>A0AA40FL84</accession>
<dbReference type="Proteomes" id="UP001177670">
    <property type="component" value="Unassembled WGS sequence"/>
</dbReference>
<dbReference type="AlphaFoldDB" id="A0AA40FL84"/>
<comment type="caution">
    <text evidence="1">The sequence shown here is derived from an EMBL/GenBank/DDBJ whole genome shotgun (WGS) entry which is preliminary data.</text>
</comment>
<keyword evidence="2" id="KW-1185">Reference proteome</keyword>
<dbReference type="EMBL" id="JAHYIQ010000028">
    <property type="protein sequence ID" value="KAK1120912.1"/>
    <property type="molecule type" value="Genomic_DNA"/>
</dbReference>
<evidence type="ECO:0000313" key="2">
    <source>
        <dbReference type="Proteomes" id="UP001177670"/>
    </source>
</evidence>
<gene>
    <name evidence="1" type="ORF">K0M31_010696</name>
</gene>
<name>A0AA40FL84_9HYME</name>